<proteinExistence type="predicted"/>
<evidence type="ECO:0000313" key="1">
    <source>
        <dbReference type="EMBL" id="OGZ69753.1"/>
    </source>
</evidence>
<protein>
    <submittedName>
        <fullName evidence="1">Uncharacterized protein</fullName>
    </submittedName>
</protein>
<name>A0A1G2I4R0_9BACT</name>
<accession>A0A1G2I4R0</accession>
<dbReference type="STRING" id="1802207.A3D44_04390"/>
<dbReference type="AlphaFoldDB" id="A0A1G2I4R0"/>
<evidence type="ECO:0000313" key="2">
    <source>
        <dbReference type="Proteomes" id="UP000178820"/>
    </source>
</evidence>
<dbReference type="EMBL" id="MHOT01000004">
    <property type="protein sequence ID" value="OGZ69753.1"/>
    <property type="molecule type" value="Genomic_DNA"/>
</dbReference>
<dbReference type="Proteomes" id="UP000178820">
    <property type="component" value="Unassembled WGS sequence"/>
</dbReference>
<reference evidence="1 2" key="1">
    <citation type="journal article" date="2016" name="Nat. Commun.">
        <title>Thousands of microbial genomes shed light on interconnected biogeochemical processes in an aquifer system.</title>
        <authorList>
            <person name="Anantharaman K."/>
            <person name="Brown C.T."/>
            <person name="Hug L.A."/>
            <person name="Sharon I."/>
            <person name="Castelle C.J."/>
            <person name="Probst A.J."/>
            <person name="Thomas B.C."/>
            <person name="Singh A."/>
            <person name="Wilkins M.J."/>
            <person name="Karaoz U."/>
            <person name="Brodie E.L."/>
            <person name="Williams K.H."/>
            <person name="Hubbard S.S."/>
            <person name="Banfield J.F."/>
        </authorList>
    </citation>
    <scope>NUCLEOTIDE SEQUENCE [LARGE SCALE GENOMIC DNA]</scope>
</reference>
<sequence>MTNKVELGGSGEKPKFNPSKELKNIKDIEKIVDWFKEEFDRGTDELYMSGFEYLMESMVRYVAEMRGLDPMSIDVENHEDDSSNQLCFGHIDLMGHEVLRYTSPEHGQGIINSEWNDENLKKVLRDFEQDK</sequence>
<comment type="caution">
    <text evidence="1">The sequence shown here is derived from an EMBL/GenBank/DDBJ whole genome shotgun (WGS) entry which is preliminary data.</text>
</comment>
<gene>
    <name evidence="1" type="ORF">A3D44_04390</name>
</gene>
<organism evidence="1 2">
    <name type="scientific">Candidatus Staskawiczbacteria bacterium RIFCSPHIGHO2_02_FULL_42_22</name>
    <dbReference type="NCBI Taxonomy" id="1802207"/>
    <lineage>
        <taxon>Bacteria</taxon>
        <taxon>Candidatus Staskawicziibacteriota</taxon>
    </lineage>
</organism>